<evidence type="ECO:0000259" key="12">
    <source>
        <dbReference type="Pfam" id="PF02878"/>
    </source>
</evidence>
<dbReference type="GO" id="GO:0006048">
    <property type="term" value="P:UDP-N-acetylglucosamine biosynthetic process"/>
    <property type="evidence" value="ECO:0007669"/>
    <property type="project" value="TreeGrafter"/>
</dbReference>
<keyword evidence="5 8" id="KW-0413">Isomerase</keyword>
<dbReference type="Gene3D" id="3.30.310.50">
    <property type="entry name" value="Alpha-D-phosphohexomutase, C-terminal domain"/>
    <property type="match status" value="1"/>
</dbReference>
<feature type="active site" description="Phosphoserine intermediate" evidence="8">
    <location>
        <position position="101"/>
    </location>
</feature>
<dbReference type="GO" id="GO:0005829">
    <property type="term" value="C:cytosol"/>
    <property type="evidence" value="ECO:0007669"/>
    <property type="project" value="TreeGrafter"/>
</dbReference>
<accession>K0N8S3</accession>
<evidence type="ECO:0000256" key="10">
    <source>
        <dbReference type="RuleBase" id="RU004327"/>
    </source>
</evidence>
<gene>
    <name evidence="8 15" type="primary">glmM</name>
    <name evidence="15" type="ordered locus">TOL2_C21630</name>
</gene>
<protein>
    <recommendedName>
        <fullName evidence="7 8">Phosphoglucosamine mutase</fullName>
        <ecNumber evidence="6 8">5.4.2.10</ecNumber>
    </recommendedName>
</protein>
<keyword evidence="4 8" id="KW-0460">Magnesium</keyword>
<dbReference type="HAMAP" id="MF_01554_B">
    <property type="entry name" value="GlmM_B"/>
    <property type="match status" value="1"/>
</dbReference>
<dbReference type="InterPro" id="IPR050060">
    <property type="entry name" value="Phosphoglucosamine_mutase"/>
</dbReference>
<comment type="similarity">
    <text evidence="1 8 9">Belongs to the phosphohexose mutase family.</text>
</comment>
<feature type="binding site" description="via phosphate group" evidence="8">
    <location>
        <position position="101"/>
    </location>
    <ligand>
        <name>Mg(2+)</name>
        <dbReference type="ChEBI" id="CHEBI:18420"/>
    </ligand>
</feature>
<keyword evidence="16" id="KW-1185">Reference proteome</keyword>
<dbReference type="HOGENOM" id="CLU_016950_7_0_7"/>
<dbReference type="InterPro" id="IPR005845">
    <property type="entry name" value="A-D-PHexomutase_a/b/a-II"/>
</dbReference>
<evidence type="ECO:0000259" key="14">
    <source>
        <dbReference type="Pfam" id="PF02880"/>
    </source>
</evidence>
<comment type="function">
    <text evidence="8 10">Catalyzes the conversion of glucosamine-6-phosphate to glucosamine-1-phosphate.</text>
</comment>
<evidence type="ECO:0000256" key="5">
    <source>
        <dbReference type="ARBA" id="ARBA00023235"/>
    </source>
</evidence>
<feature type="modified residue" description="Phosphoserine" evidence="8">
    <location>
        <position position="101"/>
    </location>
</feature>
<feature type="binding site" evidence="8">
    <location>
        <position position="239"/>
    </location>
    <ligand>
        <name>Mg(2+)</name>
        <dbReference type="ChEBI" id="CHEBI:18420"/>
    </ligand>
</feature>
<dbReference type="GO" id="GO:0005975">
    <property type="term" value="P:carbohydrate metabolic process"/>
    <property type="evidence" value="ECO:0007669"/>
    <property type="project" value="InterPro"/>
</dbReference>
<sequence>MGILFGTDGIRGIANTYPITCEVALKTGRAIGVFTREQGYQRVIIGKDTRISGDMLESALAAGVSSTGIDVMLSGVIPTPGVAYLCSLFKDAGAGIVISASHNPYQDNGIKIFNHGGEKLTDEQENWIEDYILNNQTVPQGDIGKIFVVSDSLKQYSDFLLNKFSFEEYDKKLKLIIDCSNGAASRIGHSVFKESLFDAQFIYDSPDGKNINDGCGSQHTQELQRLVIKENADMGLAFDGDADRLIAVDENGNQITGDTILAVCAKFAKEQGTLAKNIVVSTIMSNIGLTKSLESIGISHIKSDVGDRKVLEAMKQSGAVMGGEDSGHMIFLDHHTTGDGILSALKLIEVMLGTHQSLSSLAAVMKVYPQVLMNVDVNEGRPDFMKIKPVADKIQTVENKLGDKGRVLVRYSGTQPLLRVMVEGPDQELTTNYCLEICQSIKDNI</sequence>
<dbReference type="InterPro" id="IPR036900">
    <property type="entry name" value="A-D-PHexomutase_C_sf"/>
</dbReference>
<dbReference type="STRING" id="651182.TOL2_C21630"/>
<dbReference type="GO" id="GO:0009252">
    <property type="term" value="P:peptidoglycan biosynthetic process"/>
    <property type="evidence" value="ECO:0007669"/>
    <property type="project" value="UniProtKB-ARBA"/>
</dbReference>
<dbReference type="FunFam" id="3.40.120.10:FF:000001">
    <property type="entry name" value="Phosphoglucosamine mutase"/>
    <property type="match status" value="1"/>
</dbReference>
<feature type="binding site" evidence="8">
    <location>
        <position position="243"/>
    </location>
    <ligand>
        <name>Mg(2+)</name>
        <dbReference type="ChEBI" id="CHEBI:18420"/>
    </ligand>
</feature>
<feature type="domain" description="Alpha-D-phosphohexomutase alpha/beta/alpha" evidence="12">
    <location>
        <begin position="3"/>
        <end position="136"/>
    </location>
</feature>
<comment type="catalytic activity">
    <reaction evidence="8 10">
        <text>alpha-D-glucosamine 1-phosphate = D-glucosamine 6-phosphate</text>
        <dbReference type="Rhea" id="RHEA:23424"/>
        <dbReference type="ChEBI" id="CHEBI:58516"/>
        <dbReference type="ChEBI" id="CHEBI:58725"/>
        <dbReference type="EC" id="5.4.2.10"/>
    </reaction>
</comment>
<dbReference type="PRINTS" id="PR00509">
    <property type="entry name" value="PGMPMM"/>
</dbReference>
<dbReference type="Pfam" id="PF02878">
    <property type="entry name" value="PGM_PMM_I"/>
    <property type="match status" value="1"/>
</dbReference>
<dbReference type="RefSeq" id="WP_014957636.1">
    <property type="nucleotide sequence ID" value="NC_018645.1"/>
</dbReference>
<evidence type="ECO:0000259" key="13">
    <source>
        <dbReference type="Pfam" id="PF02879"/>
    </source>
</evidence>
<keyword evidence="3 8" id="KW-0479">Metal-binding</keyword>
<feature type="domain" description="Alpha-D-phosphohexomutase C-terminal" evidence="11">
    <location>
        <begin position="372"/>
        <end position="438"/>
    </location>
</feature>
<dbReference type="AlphaFoldDB" id="K0N8S3"/>
<dbReference type="PANTHER" id="PTHR42946:SF1">
    <property type="entry name" value="PHOSPHOGLUCOMUTASE (ALPHA-D-GLUCOSE-1,6-BISPHOSPHATE-DEPENDENT)"/>
    <property type="match status" value="1"/>
</dbReference>
<comment type="PTM">
    <text evidence="8">Activated by phosphorylation.</text>
</comment>
<dbReference type="Pfam" id="PF02880">
    <property type="entry name" value="PGM_PMM_III"/>
    <property type="match status" value="1"/>
</dbReference>
<dbReference type="SUPFAM" id="SSF53738">
    <property type="entry name" value="Phosphoglucomutase, first 3 domains"/>
    <property type="match status" value="3"/>
</dbReference>
<evidence type="ECO:0000313" key="16">
    <source>
        <dbReference type="Proteomes" id="UP000007347"/>
    </source>
</evidence>
<dbReference type="PROSITE" id="PS00710">
    <property type="entry name" value="PGM_PMM"/>
    <property type="match status" value="1"/>
</dbReference>
<dbReference type="Pfam" id="PF00408">
    <property type="entry name" value="PGM_PMM_IV"/>
    <property type="match status" value="1"/>
</dbReference>
<evidence type="ECO:0000259" key="11">
    <source>
        <dbReference type="Pfam" id="PF00408"/>
    </source>
</evidence>
<feature type="domain" description="Alpha-D-phosphohexomutase alpha/beta/alpha" evidence="14">
    <location>
        <begin position="256"/>
        <end position="368"/>
    </location>
</feature>
<evidence type="ECO:0000256" key="3">
    <source>
        <dbReference type="ARBA" id="ARBA00022723"/>
    </source>
</evidence>
<evidence type="ECO:0000256" key="7">
    <source>
        <dbReference type="ARBA" id="ARBA00068193"/>
    </source>
</evidence>
<dbReference type="InterPro" id="IPR005844">
    <property type="entry name" value="A-D-PHexomutase_a/b/a-I"/>
</dbReference>
<feature type="domain" description="Alpha-D-phosphohexomutase alpha/beta/alpha" evidence="13">
    <location>
        <begin position="155"/>
        <end position="252"/>
    </location>
</feature>
<dbReference type="NCBIfam" id="NF008139">
    <property type="entry name" value="PRK10887.1"/>
    <property type="match status" value="1"/>
</dbReference>
<feature type="binding site" evidence="8">
    <location>
        <position position="241"/>
    </location>
    <ligand>
        <name>Mg(2+)</name>
        <dbReference type="ChEBI" id="CHEBI:18420"/>
    </ligand>
</feature>
<dbReference type="GO" id="GO:0008966">
    <property type="term" value="F:phosphoglucosamine mutase activity"/>
    <property type="evidence" value="ECO:0007669"/>
    <property type="project" value="UniProtKB-UniRule"/>
</dbReference>
<dbReference type="GO" id="GO:0004615">
    <property type="term" value="F:phosphomannomutase activity"/>
    <property type="evidence" value="ECO:0007669"/>
    <property type="project" value="TreeGrafter"/>
</dbReference>
<dbReference type="Proteomes" id="UP000007347">
    <property type="component" value="Chromosome"/>
</dbReference>
<dbReference type="CDD" id="cd05802">
    <property type="entry name" value="GlmM"/>
    <property type="match status" value="1"/>
</dbReference>
<dbReference type="InterPro" id="IPR016066">
    <property type="entry name" value="A-D-PHexomutase_CS"/>
</dbReference>
<dbReference type="NCBIfam" id="TIGR01455">
    <property type="entry name" value="glmM"/>
    <property type="match status" value="1"/>
</dbReference>
<keyword evidence="2 8" id="KW-0597">Phosphoprotein</keyword>
<dbReference type="KEGG" id="dto:TOL2_C21630"/>
<dbReference type="EMBL" id="FO203503">
    <property type="protein sequence ID" value="CCK80324.1"/>
    <property type="molecule type" value="Genomic_DNA"/>
</dbReference>
<evidence type="ECO:0000256" key="1">
    <source>
        <dbReference type="ARBA" id="ARBA00010231"/>
    </source>
</evidence>
<dbReference type="InterPro" id="IPR005841">
    <property type="entry name" value="Alpha-D-phosphohexomutase_SF"/>
</dbReference>
<dbReference type="PATRIC" id="fig|651182.5.peg.2566"/>
<dbReference type="InterPro" id="IPR016055">
    <property type="entry name" value="A-D-PHexomutase_a/b/a-I/II/III"/>
</dbReference>
<proteinExistence type="inferred from homology"/>
<dbReference type="SUPFAM" id="SSF55957">
    <property type="entry name" value="Phosphoglucomutase, C-terminal domain"/>
    <property type="match status" value="1"/>
</dbReference>
<dbReference type="EC" id="5.4.2.10" evidence="6 8"/>
<dbReference type="FunFam" id="3.40.120.10:FF:000002">
    <property type="entry name" value="Phosphoglucosamine mutase"/>
    <property type="match status" value="1"/>
</dbReference>
<evidence type="ECO:0000256" key="8">
    <source>
        <dbReference type="HAMAP-Rule" id="MF_01554"/>
    </source>
</evidence>
<evidence type="ECO:0000313" key="15">
    <source>
        <dbReference type="EMBL" id="CCK80324.1"/>
    </source>
</evidence>
<evidence type="ECO:0000256" key="2">
    <source>
        <dbReference type="ARBA" id="ARBA00022553"/>
    </source>
</evidence>
<dbReference type="InterPro" id="IPR005843">
    <property type="entry name" value="A-D-PHexomutase_C"/>
</dbReference>
<organism evidence="15 16">
    <name type="scientific">Desulfobacula toluolica (strain DSM 7467 / Tol2)</name>
    <dbReference type="NCBI Taxonomy" id="651182"/>
    <lineage>
        <taxon>Bacteria</taxon>
        <taxon>Pseudomonadati</taxon>
        <taxon>Thermodesulfobacteriota</taxon>
        <taxon>Desulfobacteria</taxon>
        <taxon>Desulfobacterales</taxon>
        <taxon>Desulfobacteraceae</taxon>
        <taxon>Desulfobacula</taxon>
    </lineage>
</organism>
<dbReference type="Pfam" id="PF02879">
    <property type="entry name" value="PGM_PMM_II"/>
    <property type="match status" value="1"/>
</dbReference>
<evidence type="ECO:0000256" key="6">
    <source>
        <dbReference type="ARBA" id="ARBA00066330"/>
    </source>
</evidence>
<dbReference type="OrthoDB" id="9806956at2"/>
<reference evidence="15 16" key="1">
    <citation type="journal article" date="2013" name="Environ. Microbiol.">
        <title>Complete genome, catabolic sub-proteomes and key-metabolites of Desulfobacula toluolica Tol2, a marine, aromatic compound-degrading, sulfate-reducing bacterium.</title>
        <authorList>
            <person name="Wohlbrand L."/>
            <person name="Jacob J.H."/>
            <person name="Kube M."/>
            <person name="Mussmann M."/>
            <person name="Jarling R."/>
            <person name="Beck A."/>
            <person name="Amann R."/>
            <person name="Wilkes H."/>
            <person name="Reinhardt R."/>
            <person name="Rabus R."/>
        </authorList>
    </citation>
    <scope>NUCLEOTIDE SEQUENCE [LARGE SCALE GENOMIC DNA]</scope>
    <source>
        <strain evidence="16">DSM 7467 / Tol2</strain>
    </source>
</reference>
<evidence type="ECO:0000256" key="9">
    <source>
        <dbReference type="RuleBase" id="RU004326"/>
    </source>
</evidence>
<dbReference type="InterPro" id="IPR006352">
    <property type="entry name" value="GlmM_bact"/>
</dbReference>
<dbReference type="Gene3D" id="3.40.120.10">
    <property type="entry name" value="Alpha-D-Glucose-1,6-Bisphosphate, subunit A, domain 3"/>
    <property type="match status" value="3"/>
</dbReference>
<dbReference type="GO" id="GO:0000287">
    <property type="term" value="F:magnesium ion binding"/>
    <property type="evidence" value="ECO:0007669"/>
    <property type="project" value="UniProtKB-UniRule"/>
</dbReference>
<dbReference type="InterPro" id="IPR005846">
    <property type="entry name" value="A-D-PHexomutase_a/b/a-III"/>
</dbReference>
<dbReference type="PANTHER" id="PTHR42946">
    <property type="entry name" value="PHOSPHOHEXOSE MUTASE"/>
    <property type="match status" value="1"/>
</dbReference>
<evidence type="ECO:0000256" key="4">
    <source>
        <dbReference type="ARBA" id="ARBA00022842"/>
    </source>
</evidence>
<comment type="cofactor">
    <cofactor evidence="8">
        <name>Mg(2+)</name>
        <dbReference type="ChEBI" id="CHEBI:18420"/>
    </cofactor>
    <text evidence="8">Binds 1 Mg(2+) ion per subunit.</text>
</comment>
<dbReference type="FunFam" id="3.30.310.50:FF:000001">
    <property type="entry name" value="Phosphoglucosamine mutase"/>
    <property type="match status" value="1"/>
</dbReference>
<name>K0N8S3_DESTT</name>